<accession>A0AAN8G962</accession>
<feature type="compositionally biased region" description="Low complexity" evidence="1">
    <location>
        <begin position="115"/>
        <end position="131"/>
    </location>
</feature>
<evidence type="ECO:0000256" key="1">
    <source>
        <dbReference type="SAM" id="MobiDB-lite"/>
    </source>
</evidence>
<keyword evidence="3" id="KW-1185">Reference proteome</keyword>
<name>A0AAN8G962_PATCE</name>
<feature type="compositionally biased region" description="Polar residues" evidence="1">
    <location>
        <begin position="82"/>
        <end position="93"/>
    </location>
</feature>
<dbReference type="EMBL" id="JAZGQO010000018">
    <property type="protein sequence ID" value="KAK6168205.1"/>
    <property type="molecule type" value="Genomic_DNA"/>
</dbReference>
<dbReference type="Proteomes" id="UP001347796">
    <property type="component" value="Unassembled WGS sequence"/>
</dbReference>
<sequence length="198" mass="22263">MSRTSSTYGKQGLLRPSYNNFGARNLSRNKKFMASTKSKVSEPVRAQSPSVLEWSKSLRSRSPSPTRVSSRTLTRSLSPSSKQVKTTSSILRTHSSSPNRLAFSTSDLEDLKVTPSKRFPSSSSIRKSTSSWASGVNSGVSFARRSSKSICNNNNDLANIEASYIKNLQQQIYFLELESNYLYPLFIQDFIYILYFLK</sequence>
<dbReference type="AlphaFoldDB" id="A0AAN8G962"/>
<reference evidence="2 3" key="1">
    <citation type="submission" date="2024-01" db="EMBL/GenBank/DDBJ databases">
        <title>The genome of the rayed Mediterranean limpet Patella caerulea (Linnaeus, 1758).</title>
        <authorList>
            <person name="Anh-Thu Weber A."/>
            <person name="Halstead-Nussloch G."/>
        </authorList>
    </citation>
    <scope>NUCLEOTIDE SEQUENCE [LARGE SCALE GENOMIC DNA]</scope>
    <source>
        <strain evidence="2">AATW-2023a</strain>
        <tissue evidence="2">Whole specimen</tissue>
    </source>
</reference>
<feature type="compositionally biased region" description="Low complexity" evidence="1">
    <location>
        <begin position="60"/>
        <end position="81"/>
    </location>
</feature>
<evidence type="ECO:0000313" key="2">
    <source>
        <dbReference type="EMBL" id="KAK6168205.1"/>
    </source>
</evidence>
<feature type="region of interest" description="Disordered" evidence="1">
    <location>
        <begin position="115"/>
        <end position="137"/>
    </location>
</feature>
<proteinExistence type="predicted"/>
<organism evidence="2 3">
    <name type="scientific">Patella caerulea</name>
    <name type="common">Rayed Mediterranean limpet</name>
    <dbReference type="NCBI Taxonomy" id="87958"/>
    <lineage>
        <taxon>Eukaryota</taxon>
        <taxon>Metazoa</taxon>
        <taxon>Spiralia</taxon>
        <taxon>Lophotrochozoa</taxon>
        <taxon>Mollusca</taxon>
        <taxon>Gastropoda</taxon>
        <taxon>Patellogastropoda</taxon>
        <taxon>Patelloidea</taxon>
        <taxon>Patellidae</taxon>
        <taxon>Patella</taxon>
    </lineage>
</organism>
<evidence type="ECO:0000313" key="3">
    <source>
        <dbReference type="Proteomes" id="UP001347796"/>
    </source>
</evidence>
<feature type="region of interest" description="Disordered" evidence="1">
    <location>
        <begin position="1"/>
        <end position="93"/>
    </location>
</feature>
<gene>
    <name evidence="2" type="ORF">SNE40_022080</name>
</gene>
<comment type="caution">
    <text evidence="2">The sequence shown here is derived from an EMBL/GenBank/DDBJ whole genome shotgun (WGS) entry which is preliminary data.</text>
</comment>
<protein>
    <submittedName>
        <fullName evidence="2">Uncharacterized protein</fullName>
    </submittedName>
</protein>